<organism evidence="1 2">
    <name type="scientific">Paramuricea clavata</name>
    <name type="common">Red gorgonian</name>
    <name type="synonym">Violescent sea-whip</name>
    <dbReference type="NCBI Taxonomy" id="317549"/>
    <lineage>
        <taxon>Eukaryota</taxon>
        <taxon>Metazoa</taxon>
        <taxon>Cnidaria</taxon>
        <taxon>Anthozoa</taxon>
        <taxon>Octocorallia</taxon>
        <taxon>Malacalcyonacea</taxon>
        <taxon>Plexauridae</taxon>
        <taxon>Paramuricea</taxon>
    </lineage>
</organism>
<dbReference type="OrthoDB" id="10048659at2759"/>
<evidence type="ECO:0000313" key="2">
    <source>
        <dbReference type="Proteomes" id="UP001152795"/>
    </source>
</evidence>
<protein>
    <submittedName>
        <fullName evidence="1">Uncharacterized protein</fullName>
    </submittedName>
</protein>
<proteinExistence type="predicted"/>
<accession>A0A7D9J1I2</accession>
<reference evidence="1" key="1">
    <citation type="submission" date="2020-04" db="EMBL/GenBank/DDBJ databases">
        <authorList>
            <person name="Alioto T."/>
            <person name="Alioto T."/>
            <person name="Gomez Garrido J."/>
        </authorList>
    </citation>
    <scope>NUCLEOTIDE SEQUENCE</scope>
    <source>
        <strain evidence="1">A484AB</strain>
    </source>
</reference>
<dbReference type="EMBL" id="CACRXK020010952">
    <property type="protein sequence ID" value="CAB4020432.1"/>
    <property type="molecule type" value="Genomic_DNA"/>
</dbReference>
<comment type="caution">
    <text evidence="1">The sequence shown here is derived from an EMBL/GenBank/DDBJ whole genome shotgun (WGS) entry which is preliminary data.</text>
</comment>
<gene>
    <name evidence="1" type="ORF">PACLA_8A025186</name>
</gene>
<keyword evidence="2" id="KW-1185">Reference proteome</keyword>
<dbReference type="AlphaFoldDB" id="A0A7D9J1I2"/>
<evidence type="ECO:0000313" key="1">
    <source>
        <dbReference type="EMBL" id="CAB4020432.1"/>
    </source>
</evidence>
<name>A0A7D9J1I2_PARCT</name>
<sequence length="144" mass="16574">MFLTLGSICHAGDLDYYNLLKEQENLIDQTTTITKPKWISIHGTKYKTGCVLWINHNEQETPCFAIVKDICIVERDLIGSWFIAEVLHTVALVKHFNANEVNETVNLQLVRQHQLVYPLPLHLITATDQEQVRTFVCPKYQVPV</sequence>
<dbReference type="Proteomes" id="UP001152795">
    <property type="component" value="Unassembled WGS sequence"/>
</dbReference>